<gene>
    <name evidence="1" type="ORF">TWF694_009585</name>
</gene>
<evidence type="ECO:0000313" key="2">
    <source>
        <dbReference type="Proteomes" id="UP001365542"/>
    </source>
</evidence>
<accession>A0AAV9XCA6</accession>
<sequence length="208" mass="23898">MAPQFYLDNQRVAVALEKILNHEQESSIWLWQLIATAELPRSDGWFFSYMGFESQSIRVTHMARKWFQPTSDEFQPIRYKRNYLVVIAWPHHLYEFGKHHRFEYDAREAILQVMTCGCHDTIGDFNLICAAVSELCVSFWEWSGRQFGMPSLTGLHVEDPETGENCNGALHIVNDAGKVHTVLQYIKHRAESLVDQDGIDVHCPGAGT</sequence>
<name>A0AAV9XCA6_9PEZI</name>
<evidence type="ECO:0000313" key="1">
    <source>
        <dbReference type="EMBL" id="KAK6539355.1"/>
    </source>
</evidence>
<comment type="caution">
    <text evidence="1">The sequence shown here is derived from an EMBL/GenBank/DDBJ whole genome shotgun (WGS) entry which is preliminary data.</text>
</comment>
<dbReference type="Proteomes" id="UP001365542">
    <property type="component" value="Unassembled WGS sequence"/>
</dbReference>
<dbReference type="EMBL" id="JAVHJO010000006">
    <property type="protein sequence ID" value="KAK6539355.1"/>
    <property type="molecule type" value="Genomic_DNA"/>
</dbReference>
<organism evidence="1 2">
    <name type="scientific">Orbilia ellipsospora</name>
    <dbReference type="NCBI Taxonomy" id="2528407"/>
    <lineage>
        <taxon>Eukaryota</taxon>
        <taxon>Fungi</taxon>
        <taxon>Dikarya</taxon>
        <taxon>Ascomycota</taxon>
        <taxon>Pezizomycotina</taxon>
        <taxon>Orbiliomycetes</taxon>
        <taxon>Orbiliales</taxon>
        <taxon>Orbiliaceae</taxon>
        <taxon>Orbilia</taxon>
    </lineage>
</organism>
<proteinExistence type="predicted"/>
<keyword evidence="2" id="KW-1185">Reference proteome</keyword>
<protein>
    <submittedName>
        <fullName evidence="1">Uncharacterized protein</fullName>
    </submittedName>
</protein>
<dbReference type="AlphaFoldDB" id="A0AAV9XCA6"/>
<reference evidence="1 2" key="1">
    <citation type="submission" date="2019-10" db="EMBL/GenBank/DDBJ databases">
        <authorList>
            <person name="Palmer J.M."/>
        </authorList>
    </citation>
    <scope>NUCLEOTIDE SEQUENCE [LARGE SCALE GENOMIC DNA]</scope>
    <source>
        <strain evidence="1 2">TWF694</strain>
    </source>
</reference>